<sequence>MRCAEITELISLYIDNMLDEHTTHILEGHFKECEVCRQEYEEMLSIQNMCRELPLMELPVDFESSLHEKLQRVLKDEQNSNVANISSDGEGRKKIHWKNWKVFISAAAVLVLLVFSVSMNDFNIINDLSKSQMSMESADMRQSEGSFPLMAPELAKDSVENRGVAVEGNNTEGAKFQYSGDNVAVNGKEVQDVQAQQGRKVIKNGYIDLDVENYDEKFSRVAQIAFDNGGFVENTNTQYKHYNDQNPKESLKVGNISIRIPEDRFLAVIEQIKALGRVTNFGINGQDITKEYRDTANEIENLKIQEKRLREIMEKANNVRDILEIERELSRVRGDIHRLSGDIQRWDELVSLSTIYVNLNEVEPKDKQIQPISHNIWEKAKKEFIKTINGMIQFLENLFIAVASKLPIVLTLSMIGIPMGWYFVKRIKKENHKNE</sequence>
<feature type="transmembrane region" description="Helical" evidence="2">
    <location>
        <begin position="398"/>
        <end position="424"/>
    </location>
</feature>
<gene>
    <name evidence="5" type="primary">rsiW</name>
    <name evidence="5" type="ORF">AN619_06260</name>
</gene>
<feature type="coiled-coil region" evidence="1">
    <location>
        <begin position="292"/>
        <end position="326"/>
    </location>
</feature>
<proteinExistence type="predicted"/>
<dbReference type="EMBL" id="LOEE01000019">
    <property type="protein sequence ID" value="KXG77097.1"/>
    <property type="molecule type" value="Genomic_DNA"/>
</dbReference>
<keyword evidence="2" id="KW-0812">Transmembrane</keyword>
<dbReference type="OrthoDB" id="9808253at2"/>
<feature type="domain" description="Putative zinc-finger" evidence="3">
    <location>
        <begin position="3"/>
        <end position="37"/>
    </location>
</feature>
<organism evidence="5 6">
    <name type="scientific">Thermotalea metallivorans</name>
    <dbReference type="NCBI Taxonomy" id="520762"/>
    <lineage>
        <taxon>Bacteria</taxon>
        <taxon>Bacillati</taxon>
        <taxon>Bacillota</taxon>
        <taxon>Clostridia</taxon>
        <taxon>Peptostreptococcales</taxon>
        <taxon>Thermotaleaceae</taxon>
        <taxon>Thermotalea</taxon>
    </lineage>
</organism>
<dbReference type="InterPro" id="IPR027383">
    <property type="entry name" value="Znf_put"/>
</dbReference>
<evidence type="ECO:0000259" key="3">
    <source>
        <dbReference type="Pfam" id="PF13490"/>
    </source>
</evidence>
<reference evidence="5 6" key="1">
    <citation type="submission" date="2015-12" db="EMBL/GenBank/DDBJ databases">
        <title>Draft genome sequence of the thermoanaerobe Thermotalea metallivorans, an isolate from the runoff channel of the Great Artesian Basin, Australia.</title>
        <authorList>
            <person name="Patel B.K."/>
        </authorList>
    </citation>
    <scope>NUCLEOTIDE SEQUENCE [LARGE SCALE GENOMIC DNA]</scope>
    <source>
        <strain evidence="5 6">B2-1</strain>
    </source>
</reference>
<dbReference type="Pfam" id="PF13490">
    <property type="entry name" value="zf-HC2"/>
    <property type="match status" value="1"/>
</dbReference>
<protein>
    <submittedName>
        <fullName evidence="5">Anti-sigma-W factor RsiW</fullName>
    </submittedName>
</protein>
<keyword evidence="1" id="KW-0175">Coiled coil</keyword>
<comment type="caution">
    <text evidence="5">The sequence shown here is derived from an EMBL/GenBank/DDBJ whole genome shotgun (WGS) entry which is preliminary data.</text>
</comment>
<keyword evidence="2" id="KW-1133">Transmembrane helix</keyword>
<evidence type="ECO:0000256" key="2">
    <source>
        <dbReference type="SAM" id="Phobius"/>
    </source>
</evidence>
<feature type="transmembrane region" description="Helical" evidence="2">
    <location>
        <begin position="102"/>
        <end position="119"/>
    </location>
</feature>
<keyword evidence="2" id="KW-0472">Membrane</keyword>
<evidence type="ECO:0000256" key="1">
    <source>
        <dbReference type="SAM" id="Coils"/>
    </source>
</evidence>
<dbReference type="Proteomes" id="UP000070456">
    <property type="component" value="Unassembled WGS sequence"/>
</dbReference>
<dbReference type="AlphaFoldDB" id="A0A140L972"/>
<keyword evidence="6" id="KW-1185">Reference proteome</keyword>
<evidence type="ECO:0000259" key="4">
    <source>
        <dbReference type="Pfam" id="PF14257"/>
    </source>
</evidence>
<dbReference type="InterPro" id="IPR025645">
    <property type="entry name" value="DUF4349"/>
</dbReference>
<dbReference type="STRING" id="520762.AN619_06260"/>
<evidence type="ECO:0000313" key="5">
    <source>
        <dbReference type="EMBL" id="KXG77097.1"/>
    </source>
</evidence>
<feature type="domain" description="DUF4349" evidence="4">
    <location>
        <begin position="199"/>
        <end position="417"/>
    </location>
</feature>
<accession>A0A140L972</accession>
<dbReference type="Pfam" id="PF14257">
    <property type="entry name" value="DUF4349"/>
    <property type="match status" value="1"/>
</dbReference>
<evidence type="ECO:0000313" key="6">
    <source>
        <dbReference type="Proteomes" id="UP000070456"/>
    </source>
</evidence>
<dbReference type="RefSeq" id="WP_068554999.1">
    <property type="nucleotide sequence ID" value="NZ_LOEE01000019.1"/>
</dbReference>
<name>A0A140L972_9FIRM</name>